<accession>A0A7J6WC32</accession>
<keyword evidence="3" id="KW-1185">Reference proteome</keyword>
<gene>
    <name evidence="2" type="ORF">FRX31_015531</name>
</gene>
<comment type="caution">
    <text evidence="2">The sequence shown here is derived from an EMBL/GenBank/DDBJ whole genome shotgun (WGS) entry which is preliminary data.</text>
</comment>
<feature type="compositionally biased region" description="Acidic residues" evidence="1">
    <location>
        <begin position="73"/>
        <end position="107"/>
    </location>
</feature>
<sequence length="107" mass="11809">MLRSSATAASRVLKLIAASSRPFIFHPTRTIVSTPINPIRQFLVSDPISRFSIDQSRGYSSNRCAAASSSKDDENENDDEEFDSDDVVEFDSGDEDNIEVDDSDDSD</sequence>
<name>A0A7J6WC32_THATH</name>
<dbReference type="Proteomes" id="UP000554482">
    <property type="component" value="Unassembled WGS sequence"/>
</dbReference>
<evidence type="ECO:0000313" key="2">
    <source>
        <dbReference type="EMBL" id="KAF5194881.1"/>
    </source>
</evidence>
<organism evidence="2 3">
    <name type="scientific">Thalictrum thalictroides</name>
    <name type="common">Rue-anemone</name>
    <name type="synonym">Anemone thalictroides</name>
    <dbReference type="NCBI Taxonomy" id="46969"/>
    <lineage>
        <taxon>Eukaryota</taxon>
        <taxon>Viridiplantae</taxon>
        <taxon>Streptophyta</taxon>
        <taxon>Embryophyta</taxon>
        <taxon>Tracheophyta</taxon>
        <taxon>Spermatophyta</taxon>
        <taxon>Magnoliopsida</taxon>
        <taxon>Ranunculales</taxon>
        <taxon>Ranunculaceae</taxon>
        <taxon>Thalictroideae</taxon>
        <taxon>Thalictrum</taxon>
    </lineage>
</organism>
<feature type="compositionally biased region" description="Polar residues" evidence="1">
    <location>
        <begin position="55"/>
        <end position="69"/>
    </location>
</feature>
<proteinExistence type="predicted"/>
<reference evidence="2 3" key="1">
    <citation type="submission" date="2020-06" db="EMBL/GenBank/DDBJ databases">
        <title>Transcriptomic and genomic resources for Thalictrum thalictroides and T. hernandezii: Facilitating candidate gene discovery in an emerging model plant lineage.</title>
        <authorList>
            <person name="Arias T."/>
            <person name="Riano-Pachon D.M."/>
            <person name="Di Stilio V.S."/>
        </authorList>
    </citation>
    <scope>NUCLEOTIDE SEQUENCE [LARGE SCALE GENOMIC DNA]</scope>
    <source>
        <strain evidence="3">cv. WT478/WT964</strain>
        <tissue evidence="2">Leaves</tissue>
    </source>
</reference>
<feature type="region of interest" description="Disordered" evidence="1">
    <location>
        <begin position="55"/>
        <end position="107"/>
    </location>
</feature>
<evidence type="ECO:0000313" key="3">
    <source>
        <dbReference type="Proteomes" id="UP000554482"/>
    </source>
</evidence>
<dbReference type="EMBL" id="JABWDY010018150">
    <property type="protein sequence ID" value="KAF5194881.1"/>
    <property type="molecule type" value="Genomic_DNA"/>
</dbReference>
<dbReference type="AlphaFoldDB" id="A0A7J6WC32"/>
<protein>
    <submittedName>
        <fullName evidence="2">Uncharacterized protein</fullName>
    </submittedName>
</protein>
<evidence type="ECO:0000256" key="1">
    <source>
        <dbReference type="SAM" id="MobiDB-lite"/>
    </source>
</evidence>
<dbReference type="OrthoDB" id="10560756at2759"/>